<dbReference type="PROSITE" id="PS50203">
    <property type="entry name" value="CALPAIN_CAT"/>
    <property type="match status" value="1"/>
</dbReference>
<proteinExistence type="predicted"/>
<feature type="active site" evidence="1">
    <location>
        <position position="350"/>
    </location>
</feature>
<dbReference type="STRING" id="47839.BN973_05620"/>
<dbReference type="RefSeq" id="WP_051641670.1">
    <property type="nucleotide sequence ID" value="NZ_HG964447.1"/>
</dbReference>
<reference evidence="5 6" key="3">
    <citation type="submission" date="2016-01" db="EMBL/GenBank/DDBJ databases">
        <title>The new phylogeny of the genus Mycobacterium.</title>
        <authorList>
            <person name="Tarcisio F."/>
            <person name="Conor M."/>
            <person name="Antonella G."/>
            <person name="Elisabetta G."/>
            <person name="Giulia F.S."/>
            <person name="Sara T."/>
            <person name="Anna F."/>
            <person name="Clotilde B."/>
            <person name="Roberto B."/>
            <person name="Veronica D.S."/>
            <person name="Fabio R."/>
            <person name="Monica P."/>
            <person name="Olivier J."/>
            <person name="Enrico T."/>
            <person name="Nicola S."/>
        </authorList>
    </citation>
    <scope>NUCLEOTIDE SEQUENCE [LARGE SCALE GENOMIC DNA]</scope>
    <source>
        <strain evidence="5 6">DSM 44626</strain>
    </source>
</reference>
<dbReference type="EMBL" id="HG964447">
    <property type="protein sequence ID" value="CDO91213.1"/>
    <property type="molecule type" value="Genomic_DNA"/>
</dbReference>
<dbReference type="GO" id="GO:0006508">
    <property type="term" value="P:proteolysis"/>
    <property type="evidence" value="ECO:0007669"/>
    <property type="project" value="UniProtKB-KW"/>
</dbReference>
<feature type="region of interest" description="Disordered" evidence="2">
    <location>
        <begin position="101"/>
        <end position="130"/>
    </location>
</feature>
<dbReference type="AlphaFoldDB" id="A0A024K6X6"/>
<dbReference type="eggNOG" id="COG1572">
    <property type="taxonomic scope" value="Bacteria"/>
</dbReference>
<evidence type="ECO:0000313" key="4">
    <source>
        <dbReference type="EMBL" id="CDO91213.1"/>
    </source>
</evidence>
<reference evidence="4" key="1">
    <citation type="journal article" date="2014" name="Genome Announc.">
        <title>Draft Genome Sequence of Mycobacterium triplex DSM 44626.</title>
        <authorList>
            <person name="Sassi M."/>
            <person name="Croce O."/>
            <person name="Robert C."/>
            <person name="Raoult D."/>
            <person name="Drancourt M."/>
        </authorList>
    </citation>
    <scope>NUCLEOTIDE SEQUENCE [LARGE SCALE GENOMIC DNA]</scope>
    <source>
        <strain evidence="4">DSM 44626</strain>
    </source>
</reference>
<evidence type="ECO:0000313" key="6">
    <source>
        <dbReference type="Proteomes" id="UP000193710"/>
    </source>
</evidence>
<dbReference type="Pfam" id="PF10824">
    <property type="entry name" value="T7SS_ESX_EspC"/>
    <property type="match status" value="1"/>
</dbReference>
<dbReference type="InterPro" id="IPR038765">
    <property type="entry name" value="Papain-like_cys_pep_sf"/>
</dbReference>
<dbReference type="InterPro" id="IPR001300">
    <property type="entry name" value="Peptidase_C2_calpain_cat"/>
</dbReference>
<dbReference type="Proteomes" id="UP000193710">
    <property type="component" value="Unassembled WGS sequence"/>
</dbReference>
<dbReference type="GO" id="GO:0009306">
    <property type="term" value="P:protein secretion"/>
    <property type="evidence" value="ECO:0007669"/>
    <property type="project" value="InterPro"/>
</dbReference>
<dbReference type="OrthoDB" id="4617536at2"/>
<feature type="domain" description="Calpain catalytic" evidence="3">
    <location>
        <begin position="157"/>
        <end position="354"/>
    </location>
</feature>
<accession>A0A024K6X6</accession>
<name>A0A024K6X6_9MYCO</name>
<dbReference type="Proteomes" id="UP000028880">
    <property type="component" value="Unassembled WGS sequence"/>
</dbReference>
<reference evidence="4" key="2">
    <citation type="submission" date="2014-04" db="EMBL/GenBank/DDBJ databases">
        <authorList>
            <person name="Urmite Genomes U."/>
        </authorList>
    </citation>
    <scope>NUCLEOTIDE SEQUENCE</scope>
    <source>
        <strain evidence="4">DSM 44626</strain>
    </source>
</reference>
<feature type="active site" evidence="1">
    <location>
        <position position="170"/>
    </location>
</feature>
<keyword evidence="1 4" id="KW-0645">Protease</keyword>
<organism evidence="4">
    <name type="scientific">Mycobacterium triplex</name>
    <dbReference type="NCBI Taxonomy" id="47839"/>
    <lineage>
        <taxon>Bacteria</taxon>
        <taxon>Bacillati</taxon>
        <taxon>Actinomycetota</taxon>
        <taxon>Actinomycetes</taxon>
        <taxon>Mycobacteriales</taxon>
        <taxon>Mycobacteriaceae</taxon>
        <taxon>Mycobacterium</taxon>
        <taxon>Mycobacterium simiae complex</taxon>
    </lineage>
</organism>
<dbReference type="Pfam" id="PF00648">
    <property type="entry name" value="Peptidase_C2"/>
    <property type="match status" value="1"/>
</dbReference>
<dbReference type="HOGENOM" id="CLU_692272_0_0_11"/>
<evidence type="ECO:0000259" key="3">
    <source>
        <dbReference type="PROSITE" id="PS50203"/>
    </source>
</evidence>
<feature type="active site" evidence="1">
    <location>
        <position position="330"/>
    </location>
</feature>
<protein>
    <submittedName>
        <fullName evidence="4">Calpain family cysteine protease</fullName>
    </submittedName>
</protein>
<evidence type="ECO:0000313" key="5">
    <source>
        <dbReference type="EMBL" id="ORX03295.1"/>
    </source>
</evidence>
<sequence length="398" mass="42047">MGALDANPADLLRFADAYSELATRAAQISPQAAQEVQRIADTHGLMGYPTAVGIAAGLAKAEGPLQAKVDDFDAYAQRLTEHAATYTTADGSGTAKLDGLDFDPSNPPPNGHTGDVHEAGFGERGPGIDGGPVPLDTGGGIEFHRRWTDKDLFPHPPSAADIKQDSVGDCYFDATIGAIAEANPQWIKDRVHFDEDNNSFDVTLWNGHAWQHITVTQDDIQTDIDHHGASWLDNGQPNAPLWPSVMESAYAKMQCPGDDLGHALDYGIGRGGSAPDALQALTGNRGVSIDPREVWWTNQHIDQSISGALASHQPVTISTTPTGGPLLNTHVYIVEGISGSGSDAQLTLRNPWGNNPNDPGNPLIQVRLGDVIGSGPTGKFGGLGTHPTFNVNIGELGK</sequence>
<keyword evidence="1" id="KW-0378">Hydrolase</keyword>
<dbReference type="SUPFAM" id="SSF54001">
    <property type="entry name" value="Cysteine proteinases"/>
    <property type="match status" value="1"/>
</dbReference>
<keyword evidence="6" id="KW-1185">Reference proteome</keyword>
<dbReference type="EMBL" id="LQPY01000023">
    <property type="protein sequence ID" value="ORX03295.1"/>
    <property type="molecule type" value="Genomic_DNA"/>
</dbReference>
<keyword evidence="1" id="KW-0788">Thiol protease</keyword>
<dbReference type="GO" id="GO:0004198">
    <property type="term" value="F:calcium-dependent cysteine-type endopeptidase activity"/>
    <property type="evidence" value="ECO:0007669"/>
    <property type="project" value="InterPro"/>
</dbReference>
<gene>
    <name evidence="5" type="ORF">AWC29_01135</name>
    <name evidence="4" type="ORF">BN973_05620</name>
</gene>
<dbReference type="InterPro" id="IPR022536">
    <property type="entry name" value="EspC"/>
</dbReference>
<evidence type="ECO:0000256" key="2">
    <source>
        <dbReference type="SAM" id="MobiDB-lite"/>
    </source>
</evidence>
<evidence type="ECO:0000256" key="1">
    <source>
        <dbReference type="PROSITE-ProRule" id="PRU00239"/>
    </source>
</evidence>